<name>A0A0B5EIJ0_STRA4</name>
<dbReference type="EMBL" id="CP010519">
    <property type="protein sequence ID" value="AJE81279.1"/>
    <property type="molecule type" value="Genomic_DNA"/>
</dbReference>
<organism evidence="4 5">
    <name type="scientific">Streptomyces albus (strain ATCC 21838 / DSM 41398 / FERM P-419 / JCM 4703 / NBRC 107858)</name>
    <dbReference type="NCBI Taxonomy" id="1081613"/>
    <lineage>
        <taxon>Bacteria</taxon>
        <taxon>Bacillati</taxon>
        <taxon>Actinomycetota</taxon>
        <taxon>Actinomycetes</taxon>
        <taxon>Kitasatosporales</taxon>
        <taxon>Streptomycetaceae</taxon>
        <taxon>Streptomyces</taxon>
    </lineage>
</organism>
<keyword evidence="5" id="KW-1185">Reference proteome</keyword>
<evidence type="ECO:0000313" key="5">
    <source>
        <dbReference type="Proteomes" id="UP000031523"/>
    </source>
</evidence>
<evidence type="ECO:0000256" key="2">
    <source>
        <dbReference type="ARBA" id="ARBA00022801"/>
    </source>
</evidence>
<dbReference type="PANTHER" id="PTHR11487:SF0">
    <property type="entry name" value="S-ACYL FATTY ACID SYNTHASE THIOESTERASE, MEDIUM CHAIN"/>
    <property type="match status" value="1"/>
</dbReference>
<feature type="domain" description="Thioesterase TesA-like" evidence="3">
    <location>
        <begin position="29"/>
        <end position="248"/>
    </location>
</feature>
<evidence type="ECO:0000256" key="1">
    <source>
        <dbReference type="ARBA" id="ARBA00007169"/>
    </source>
</evidence>
<dbReference type="KEGG" id="sals:SLNWT_0903"/>
<dbReference type="PANTHER" id="PTHR11487">
    <property type="entry name" value="THIOESTERASE"/>
    <property type="match status" value="1"/>
</dbReference>
<dbReference type="SUPFAM" id="SSF53474">
    <property type="entry name" value="alpha/beta-Hydrolases"/>
    <property type="match status" value="1"/>
</dbReference>
<gene>
    <name evidence="4" type="ORF">SLNWT_0903</name>
</gene>
<evidence type="ECO:0000259" key="3">
    <source>
        <dbReference type="SMART" id="SM00824"/>
    </source>
</evidence>
<evidence type="ECO:0000313" key="4">
    <source>
        <dbReference type="EMBL" id="AJE81279.1"/>
    </source>
</evidence>
<dbReference type="SMART" id="SM00824">
    <property type="entry name" value="PKS_TE"/>
    <property type="match status" value="1"/>
</dbReference>
<dbReference type="AlphaFoldDB" id="A0A0B5EIJ0"/>
<dbReference type="Proteomes" id="UP000031523">
    <property type="component" value="Chromosome"/>
</dbReference>
<dbReference type="GO" id="GO:0016787">
    <property type="term" value="F:hydrolase activity"/>
    <property type="evidence" value="ECO:0007669"/>
    <property type="project" value="UniProtKB-KW"/>
</dbReference>
<dbReference type="GO" id="GO:0008610">
    <property type="term" value="P:lipid biosynthetic process"/>
    <property type="evidence" value="ECO:0007669"/>
    <property type="project" value="TreeGrafter"/>
</dbReference>
<dbReference type="InterPro" id="IPR020802">
    <property type="entry name" value="TesA-like"/>
</dbReference>
<accession>A0A0B5EIJ0</accession>
<proteinExistence type="inferred from homology"/>
<sequence length="251" mass="27595">MTGTRNTDDLWIRRYHPAGPGAPKLVVLPHAGGSGTFFFPMAKALAPGIEVLAVQYPGRQDRHAEKLIESVEELADQLLPVLRSQLDGPFALFGHSMGATLSFELARRLEAEGLVAEALFPSARPAPSRHRENCTVHLGTDEELIAELRSLSGTNDQVLGNEELLRMTLPAVRGDYKAAETYRYQPGPKLKSAVYAMIGDQDPMVTEEEARAWAEHTEGPFTLDVYRGGHFYLVDHQPAILKSLADRLTPA</sequence>
<keyword evidence="2" id="KW-0378">Hydrolase</keyword>
<reference evidence="4 5" key="1">
    <citation type="submission" date="2015-01" db="EMBL/GenBank/DDBJ databases">
        <title>Enhanced salinomycin production by adjusting the supply of polyketide extender units in Streptomyce albus DSM 41398.</title>
        <authorList>
            <person name="Lu C."/>
        </authorList>
    </citation>
    <scope>NUCLEOTIDE SEQUENCE [LARGE SCALE GENOMIC DNA]</scope>
    <source>
        <strain evidence="5">ATCC 21838 / DSM 41398 / FERM P-419 / JCM 4703 / NBRC 107858</strain>
    </source>
</reference>
<dbReference type="Gene3D" id="3.40.50.1820">
    <property type="entry name" value="alpha/beta hydrolase"/>
    <property type="match status" value="1"/>
</dbReference>
<dbReference type="Pfam" id="PF00975">
    <property type="entry name" value="Thioesterase"/>
    <property type="match status" value="1"/>
</dbReference>
<protein>
    <submittedName>
        <fullName evidence="4">Thioesterase type II</fullName>
    </submittedName>
</protein>
<comment type="similarity">
    <text evidence="1">Belongs to the thioesterase family.</text>
</comment>
<dbReference type="InterPro" id="IPR001031">
    <property type="entry name" value="Thioesterase"/>
</dbReference>
<dbReference type="InterPro" id="IPR012223">
    <property type="entry name" value="TEII"/>
</dbReference>
<dbReference type="InterPro" id="IPR029058">
    <property type="entry name" value="AB_hydrolase_fold"/>
</dbReference>